<evidence type="ECO:0000313" key="6">
    <source>
        <dbReference type="Proteomes" id="UP001559623"/>
    </source>
</evidence>
<accession>A0ABV3X725</accession>
<feature type="domain" description="HTH hxlR-type" evidence="4">
    <location>
        <begin position="6"/>
        <end position="115"/>
    </location>
</feature>
<dbReference type="Proteomes" id="UP001559623">
    <property type="component" value="Unassembled WGS sequence"/>
</dbReference>
<proteinExistence type="predicted"/>
<gene>
    <name evidence="5" type="ORF">QCO44_10185</name>
</gene>
<keyword evidence="6" id="KW-1185">Reference proteome</keyword>
<dbReference type="RefSeq" id="WP_368847812.1">
    <property type="nucleotide sequence ID" value="NZ_CP194411.1"/>
</dbReference>
<dbReference type="SUPFAM" id="SSF46785">
    <property type="entry name" value="Winged helix' DNA-binding domain"/>
    <property type="match status" value="1"/>
</dbReference>
<dbReference type="Pfam" id="PF01638">
    <property type="entry name" value="HxlR"/>
    <property type="match status" value="1"/>
</dbReference>
<dbReference type="InterPro" id="IPR036390">
    <property type="entry name" value="WH_DNA-bd_sf"/>
</dbReference>
<evidence type="ECO:0000256" key="1">
    <source>
        <dbReference type="ARBA" id="ARBA00023015"/>
    </source>
</evidence>
<dbReference type="InterPro" id="IPR002577">
    <property type="entry name" value="HTH_HxlR"/>
</dbReference>
<dbReference type="EMBL" id="JARVLH010000007">
    <property type="protein sequence ID" value="MEX5285991.1"/>
    <property type="molecule type" value="Genomic_DNA"/>
</dbReference>
<dbReference type="Gene3D" id="1.10.10.10">
    <property type="entry name" value="Winged helix-like DNA-binding domain superfamily/Winged helix DNA-binding domain"/>
    <property type="match status" value="1"/>
</dbReference>
<keyword evidence="3" id="KW-0804">Transcription</keyword>
<organism evidence="5 6">
    <name type="scientific">Selenomonas sputigena</name>
    <dbReference type="NCBI Taxonomy" id="69823"/>
    <lineage>
        <taxon>Bacteria</taxon>
        <taxon>Bacillati</taxon>
        <taxon>Bacillota</taxon>
        <taxon>Negativicutes</taxon>
        <taxon>Selenomonadales</taxon>
        <taxon>Selenomonadaceae</taxon>
        <taxon>Selenomonas</taxon>
    </lineage>
</organism>
<name>A0ABV3X725_9FIRM</name>
<keyword evidence="1" id="KW-0805">Transcription regulation</keyword>
<evidence type="ECO:0000313" key="5">
    <source>
        <dbReference type="EMBL" id="MEX5285991.1"/>
    </source>
</evidence>
<dbReference type="InterPro" id="IPR036388">
    <property type="entry name" value="WH-like_DNA-bd_sf"/>
</dbReference>
<protein>
    <submittedName>
        <fullName evidence="5">Helix-turn-helix domain-containing protein</fullName>
    </submittedName>
</protein>
<evidence type="ECO:0000259" key="4">
    <source>
        <dbReference type="PROSITE" id="PS51118"/>
    </source>
</evidence>
<sequence length="124" mass="14149">MEHGSCVPQGSEIIRTGFHYTLSLIGGKYKMAVLYLLAEHDVLRHNAIHRRIEGIPYKTLAVVLKELAADGLIVRTEYPQVPPKVEYALTERGRSLIPILYNMCDWGERHRDDMNQDSDSTKRA</sequence>
<dbReference type="PANTHER" id="PTHR33204">
    <property type="entry name" value="TRANSCRIPTIONAL REGULATOR, MARR FAMILY"/>
    <property type="match status" value="1"/>
</dbReference>
<reference evidence="5 6" key="1">
    <citation type="submission" date="2023-04" db="EMBL/GenBank/DDBJ databases">
        <title>Genome Sequence of Selenomonas sputigena ATCC 33150.</title>
        <authorList>
            <person name="Miller D.P."/>
            <person name="Anvari S."/>
            <person name="Polson S.W."/>
            <person name="Macdonald M."/>
            <person name="Mcdowell J.V."/>
        </authorList>
    </citation>
    <scope>NUCLEOTIDE SEQUENCE [LARGE SCALE GENOMIC DNA]</scope>
    <source>
        <strain evidence="5 6">ATCC 33150</strain>
    </source>
</reference>
<evidence type="ECO:0000256" key="2">
    <source>
        <dbReference type="ARBA" id="ARBA00023125"/>
    </source>
</evidence>
<comment type="caution">
    <text evidence="5">The sequence shown here is derived from an EMBL/GenBank/DDBJ whole genome shotgun (WGS) entry which is preliminary data.</text>
</comment>
<keyword evidence="2" id="KW-0238">DNA-binding</keyword>
<dbReference type="PROSITE" id="PS51118">
    <property type="entry name" value="HTH_HXLR"/>
    <property type="match status" value="1"/>
</dbReference>
<evidence type="ECO:0000256" key="3">
    <source>
        <dbReference type="ARBA" id="ARBA00023163"/>
    </source>
</evidence>
<dbReference type="PANTHER" id="PTHR33204:SF29">
    <property type="entry name" value="TRANSCRIPTIONAL REGULATOR"/>
    <property type="match status" value="1"/>
</dbReference>